<organism evidence="7 8">
    <name type="scientific">Caenorhabditis japonica</name>
    <dbReference type="NCBI Taxonomy" id="281687"/>
    <lineage>
        <taxon>Eukaryota</taxon>
        <taxon>Metazoa</taxon>
        <taxon>Ecdysozoa</taxon>
        <taxon>Nematoda</taxon>
        <taxon>Chromadorea</taxon>
        <taxon>Rhabditida</taxon>
        <taxon>Rhabditina</taxon>
        <taxon>Rhabditomorpha</taxon>
        <taxon>Rhabditoidea</taxon>
        <taxon>Rhabditidae</taxon>
        <taxon>Peloderinae</taxon>
        <taxon>Caenorhabditis</taxon>
    </lineage>
</organism>
<keyword evidence="5 6" id="KW-0472">Membrane</keyword>
<evidence type="ECO:0000313" key="8">
    <source>
        <dbReference type="Proteomes" id="UP000005237"/>
    </source>
</evidence>
<evidence type="ECO:0000256" key="2">
    <source>
        <dbReference type="ARBA" id="ARBA00009166"/>
    </source>
</evidence>
<dbReference type="Pfam" id="PF10317">
    <property type="entry name" value="7TM_GPCR_Srd"/>
    <property type="match status" value="1"/>
</dbReference>
<evidence type="ECO:0000256" key="6">
    <source>
        <dbReference type="SAM" id="Phobius"/>
    </source>
</evidence>
<dbReference type="Proteomes" id="UP000005237">
    <property type="component" value="Unassembled WGS sequence"/>
</dbReference>
<dbReference type="PANTHER" id="PTHR22945:SF90">
    <property type="entry name" value="G_PROTEIN_RECEP_F1_2 DOMAIN-CONTAINING PROTEIN"/>
    <property type="match status" value="1"/>
</dbReference>
<dbReference type="InterPro" id="IPR019421">
    <property type="entry name" value="7TM_GPCR_serpentine_rcpt_Srd"/>
</dbReference>
<dbReference type="SUPFAM" id="SSF81321">
    <property type="entry name" value="Family A G protein-coupled receptor-like"/>
    <property type="match status" value="1"/>
</dbReference>
<evidence type="ECO:0000256" key="1">
    <source>
        <dbReference type="ARBA" id="ARBA00004141"/>
    </source>
</evidence>
<sequence length="101" mass="11411">MIFAPTTVFSIVHSVISILGMIFNLLLTYLALWKTPKVIRSYATLIVNFAVSDFCACFSDLLVQQRIIPAGLTLGYVSSGVCKYFGPRVCYTMWVSFYLFF</sequence>
<dbReference type="PANTHER" id="PTHR22945">
    <property type="entry name" value="SERPENTINE RECEPTOR, CLASS D DELTA"/>
    <property type="match status" value="1"/>
</dbReference>
<reference evidence="8" key="1">
    <citation type="submission" date="2010-08" db="EMBL/GenBank/DDBJ databases">
        <authorList>
            <consortium name="Caenorhabditis japonica Sequencing Consortium"/>
            <person name="Wilson R.K."/>
        </authorList>
    </citation>
    <scope>NUCLEOTIDE SEQUENCE [LARGE SCALE GENOMIC DNA]</scope>
    <source>
        <strain evidence="8">DF5081</strain>
    </source>
</reference>
<reference evidence="7" key="2">
    <citation type="submission" date="2022-06" db="UniProtKB">
        <authorList>
            <consortium name="EnsemblMetazoa"/>
        </authorList>
    </citation>
    <scope>IDENTIFICATION</scope>
    <source>
        <strain evidence="7">DF5081</strain>
    </source>
</reference>
<keyword evidence="4 6" id="KW-1133">Transmembrane helix</keyword>
<dbReference type="GO" id="GO:0016020">
    <property type="term" value="C:membrane"/>
    <property type="evidence" value="ECO:0007669"/>
    <property type="project" value="UniProtKB-SubCell"/>
</dbReference>
<comment type="similarity">
    <text evidence="2">Belongs to the nematode receptor-like protein srd family.</text>
</comment>
<evidence type="ECO:0000313" key="7">
    <source>
        <dbReference type="EnsemblMetazoa" id="CJA24095.1"/>
    </source>
</evidence>
<keyword evidence="3 6" id="KW-0812">Transmembrane</keyword>
<evidence type="ECO:0000256" key="3">
    <source>
        <dbReference type="ARBA" id="ARBA00022692"/>
    </source>
</evidence>
<name>A0A8R1I7Q3_CAEJA</name>
<dbReference type="InterPro" id="IPR050920">
    <property type="entry name" value="Nematode_rcpt-like_delta"/>
</dbReference>
<protein>
    <submittedName>
        <fullName evidence="7">Uncharacterized protein</fullName>
    </submittedName>
</protein>
<feature type="transmembrane region" description="Helical" evidence="6">
    <location>
        <begin position="12"/>
        <end position="32"/>
    </location>
</feature>
<dbReference type="AlphaFoldDB" id="A0A8R1I7Q3"/>
<proteinExistence type="inferred from homology"/>
<accession>A0A8R1I7Q3</accession>
<comment type="subcellular location">
    <subcellularLocation>
        <location evidence="1">Membrane</location>
        <topology evidence="1">Multi-pass membrane protein</topology>
    </subcellularLocation>
</comment>
<evidence type="ECO:0000256" key="5">
    <source>
        <dbReference type="ARBA" id="ARBA00023136"/>
    </source>
</evidence>
<dbReference type="EnsemblMetazoa" id="CJA24095.1">
    <property type="protein sequence ID" value="CJA24095.1"/>
    <property type="gene ID" value="WBGene00179667"/>
</dbReference>
<evidence type="ECO:0000256" key="4">
    <source>
        <dbReference type="ARBA" id="ARBA00022989"/>
    </source>
</evidence>
<keyword evidence="8" id="KW-1185">Reference proteome</keyword>